<keyword evidence="3" id="KW-0378">Hydrolase</keyword>
<dbReference type="InterPro" id="IPR029060">
    <property type="entry name" value="PIN-like_dom_sf"/>
</dbReference>
<feature type="domain" description="PIN" evidence="2">
    <location>
        <begin position="5"/>
        <end position="122"/>
    </location>
</feature>
<dbReference type="EC" id="3.1.-.-" evidence="3"/>
<gene>
    <name evidence="3" type="primary">vapC3</name>
    <name evidence="3" type="ORF">NO713_04584</name>
</gene>
<dbReference type="Pfam" id="PF01850">
    <property type="entry name" value="PIN"/>
    <property type="match status" value="1"/>
</dbReference>
<dbReference type="Gene3D" id="3.40.50.1010">
    <property type="entry name" value="5'-nuclease"/>
    <property type="match status" value="1"/>
</dbReference>
<evidence type="ECO:0000259" key="2">
    <source>
        <dbReference type="Pfam" id="PF01850"/>
    </source>
</evidence>
<sequence>MSKFVVDANVAIKWVLPEIHSEIAQRLLDDTYELLVPDFFFSEIGNILWKRVRRGETTLELAQTDLTVLMTGDLQIYPSQSLMPTALEIAVRVDQAVYDCVYLSLAVMNQCQMVTADERFYNAIARDVLSPYLCWIENLL</sequence>
<dbReference type="KEGG" id="ppsu:NO713_04584"/>
<evidence type="ECO:0000256" key="1">
    <source>
        <dbReference type="ARBA" id="ARBA00022842"/>
    </source>
</evidence>
<dbReference type="Proteomes" id="UP001153719">
    <property type="component" value="Chromosome"/>
</dbReference>
<keyword evidence="4" id="KW-1185">Reference proteome</keyword>
<dbReference type="RefSeq" id="WP_254174695.1">
    <property type="nucleotide sequence ID" value="NZ_LR882967.1"/>
</dbReference>
<dbReference type="SUPFAM" id="SSF88723">
    <property type="entry name" value="PIN domain-like"/>
    <property type="match status" value="1"/>
</dbReference>
<dbReference type="InterPro" id="IPR051619">
    <property type="entry name" value="TypeII_TA_RNase_PINc/VapC"/>
</dbReference>
<evidence type="ECO:0000313" key="4">
    <source>
        <dbReference type="Proteomes" id="UP001153719"/>
    </source>
</evidence>
<keyword evidence="1" id="KW-0460">Magnesium</keyword>
<dbReference type="AlphaFoldDB" id="A0A9W4CVS5"/>
<dbReference type="CDD" id="cd09873">
    <property type="entry name" value="PIN_Pae0151-like"/>
    <property type="match status" value="1"/>
</dbReference>
<evidence type="ECO:0000313" key="3">
    <source>
        <dbReference type="EMBL" id="CAD5979858.1"/>
    </source>
</evidence>
<name>A0A9W4CVS5_9CYAN</name>
<dbReference type="PANTHER" id="PTHR35901:SF1">
    <property type="entry name" value="EXONUCLEASE VAPC9"/>
    <property type="match status" value="1"/>
</dbReference>
<dbReference type="InterPro" id="IPR044153">
    <property type="entry name" value="PIN_Pae0151-like"/>
</dbReference>
<proteinExistence type="predicted"/>
<protein>
    <submittedName>
        <fullName evidence="3">Ribonuclease VapC3</fullName>
        <ecNumber evidence="3">3.1.-.-</ecNumber>
    </submittedName>
</protein>
<dbReference type="GO" id="GO:0016787">
    <property type="term" value="F:hydrolase activity"/>
    <property type="evidence" value="ECO:0007669"/>
    <property type="project" value="UniProtKB-KW"/>
</dbReference>
<reference evidence="3" key="1">
    <citation type="submission" date="2020-09" db="EMBL/GenBank/DDBJ databases">
        <authorList>
            <person name="Blom J."/>
        </authorList>
    </citation>
    <scope>NUCLEOTIDE SEQUENCE</scope>
    <source>
        <strain evidence="3">No.713</strain>
    </source>
</reference>
<organism evidence="3 4">
    <name type="scientific">Planktothrix pseudagardhii</name>
    <dbReference type="NCBI Taxonomy" id="132604"/>
    <lineage>
        <taxon>Bacteria</taxon>
        <taxon>Bacillati</taxon>
        <taxon>Cyanobacteriota</taxon>
        <taxon>Cyanophyceae</taxon>
        <taxon>Oscillatoriophycideae</taxon>
        <taxon>Oscillatoriales</taxon>
        <taxon>Microcoleaceae</taxon>
        <taxon>Planktothrix</taxon>
    </lineage>
</organism>
<dbReference type="PANTHER" id="PTHR35901">
    <property type="entry name" value="RIBONUCLEASE VAPC3"/>
    <property type="match status" value="1"/>
</dbReference>
<dbReference type="EMBL" id="LR882967">
    <property type="protein sequence ID" value="CAD5979858.1"/>
    <property type="molecule type" value="Genomic_DNA"/>
</dbReference>
<accession>A0A9W4CVS5</accession>
<dbReference type="InterPro" id="IPR002716">
    <property type="entry name" value="PIN_dom"/>
</dbReference>